<organism evidence="6 7">
    <name type="scientific">Mucor circinelloides f. circinelloides (strain 1006PhL)</name>
    <name type="common">Mucormycosis agent</name>
    <name type="synonym">Calyptromyces circinelloides</name>
    <dbReference type="NCBI Taxonomy" id="1220926"/>
    <lineage>
        <taxon>Eukaryota</taxon>
        <taxon>Fungi</taxon>
        <taxon>Fungi incertae sedis</taxon>
        <taxon>Mucoromycota</taxon>
        <taxon>Mucoromycotina</taxon>
        <taxon>Mucoromycetes</taxon>
        <taxon>Mucorales</taxon>
        <taxon>Mucorineae</taxon>
        <taxon>Mucoraceae</taxon>
        <taxon>Mucor</taxon>
    </lineage>
</organism>
<dbReference type="InterPro" id="IPR005522">
    <property type="entry name" value="IPK"/>
</dbReference>
<evidence type="ECO:0000256" key="2">
    <source>
        <dbReference type="ARBA" id="ARBA00022679"/>
    </source>
</evidence>
<dbReference type="InterPro" id="IPR038286">
    <property type="entry name" value="IPK_sf"/>
</dbReference>
<evidence type="ECO:0000256" key="3">
    <source>
        <dbReference type="ARBA" id="ARBA00022777"/>
    </source>
</evidence>
<evidence type="ECO:0000256" key="5">
    <source>
        <dbReference type="SAM" id="MobiDB-lite"/>
    </source>
</evidence>
<protein>
    <recommendedName>
        <fullName evidence="4">Kinase</fullName>
        <ecNumber evidence="4">2.7.-.-</ecNumber>
    </recommendedName>
</protein>
<gene>
    <name evidence="6" type="ORF">HMPREF1544_07811</name>
</gene>
<dbReference type="GO" id="GO:0046854">
    <property type="term" value="P:phosphatidylinositol phosphate biosynthetic process"/>
    <property type="evidence" value="ECO:0007669"/>
    <property type="project" value="TreeGrafter"/>
</dbReference>
<comment type="similarity">
    <text evidence="1 4">Belongs to the inositol phosphokinase (IPK) family.</text>
</comment>
<keyword evidence="7" id="KW-1185">Reference proteome</keyword>
<dbReference type="VEuPathDB" id="FungiDB:HMPREF1544_07811"/>
<dbReference type="GO" id="GO:0000824">
    <property type="term" value="F:inositol-1,4,5,6-tetrakisphosphate 3-kinase activity"/>
    <property type="evidence" value="ECO:0007669"/>
    <property type="project" value="TreeGrafter"/>
</dbReference>
<dbReference type="STRING" id="1220926.S2K014"/>
<dbReference type="Pfam" id="PF03770">
    <property type="entry name" value="IPK"/>
    <property type="match status" value="1"/>
</dbReference>
<dbReference type="GO" id="GO:0032958">
    <property type="term" value="P:inositol phosphate biosynthetic process"/>
    <property type="evidence" value="ECO:0007669"/>
    <property type="project" value="InterPro"/>
</dbReference>
<keyword evidence="3 4" id="KW-0418">Kinase</keyword>
<evidence type="ECO:0000256" key="1">
    <source>
        <dbReference type="ARBA" id="ARBA00007374"/>
    </source>
</evidence>
<dbReference type="OMA" id="CRAEMFL"/>
<dbReference type="eggNOG" id="KOG1620">
    <property type="taxonomic scope" value="Eukaryota"/>
</dbReference>
<accession>S2K014</accession>
<dbReference type="GO" id="GO:0008440">
    <property type="term" value="F:inositol-1,4,5-trisphosphate 3-kinase activity"/>
    <property type="evidence" value="ECO:0007669"/>
    <property type="project" value="TreeGrafter"/>
</dbReference>
<feature type="compositionally biased region" description="Low complexity" evidence="5">
    <location>
        <begin position="215"/>
        <end position="225"/>
    </location>
</feature>
<evidence type="ECO:0000313" key="7">
    <source>
        <dbReference type="Proteomes" id="UP000014254"/>
    </source>
</evidence>
<sequence length="503" mass="57539">METTEQNGSFDPKCITSGIPLLPFTNQVGGHTPFFRFSKRAICKPAAPKEQEFYVYLESNHPELLPFLSQYLGLLNATYYQDSRALLPEVIFDDNEQLLKDWYSLGNMQLDRGTATTAATPDILNDDFQQWSPNADECNSRFTEFRKRVLCEVFNPSALRERMKLQHAALEQQELQQQEQDTAASPAIEKMTIQLKSVLDDNTTRSNEPLYSEPTSLTTSSISSLHENQSDEAITSSLNISCKGGSTTSHAFNHDEASSASSARWQLRRTPTNPWGQQVYERDRLKLQQLNDGNVVKQFILLEDLTDNIQCPCVLDLKMGNRHYGVFSNEVKMKSQMSKCMNSTSHKLGVRICGMQVYKRDEKRFDFHDKYMGRLLDEDGFKKNLVDYLDGRLDHIPVLLKKLNRLARIIRSLKGYRFYASSLLLIYDGSKPENSKDCRIDVRMIDFAKCVSPDDDAENFTYPPENPNRPDEGYLLGISSLIEKFTEIHNEQQQRANIDNTVV</sequence>
<dbReference type="Proteomes" id="UP000014254">
    <property type="component" value="Unassembled WGS sequence"/>
</dbReference>
<dbReference type="Gene3D" id="3.30.470.160">
    <property type="entry name" value="Inositol polyphosphate kinase"/>
    <property type="match status" value="1"/>
</dbReference>
<dbReference type="AlphaFoldDB" id="S2K014"/>
<dbReference type="EMBL" id="KE124012">
    <property type="protein sequence ID" value="EPB85440.1"/>
    <property type="molecule type" value="Genomic_DNA"/>
</dbReference>
<reference evidence="7" key="1">
    <citation type="submission" date="2013-05" db="EMBL/GenBank/DDBJ databases">
        <title>The Genome sequence of Mucor circinelloides f. circinelloides 1006PhL.</title>
        <authorList>
            <consortium name="The Broad Institute Genomics Platform"/>
            <person name="Cuomo C."/>
            <person name="Earl A."/>
            <person name="Findley K."/>
            <person name="Lee S.C."/>
            <person name="Walker B."/>
            <person name="Young S."/>
            <person name="Zeng Q."/>
            <person name="Gargeya S."/>
            <person name="Fitzgerald M."/>
            <person name="Haas B."/>
            <person name="Abouelleil A."/>
            <person name="Allen A.W."/>
            <person name="Alvarado L."/>
            <person name="Arachchi H.M."/>
            <person name="Berlin A.M."/>
            <person name="Chapman S.B."/>
            <person name="Gainer-Dewar J."/>
            <person name="Goldberg J."/>
            <person name="Griggs A."/>
            <person name="Gujja S."/>
            <person name="Hansen M."/>
            <person name="Howarth C."/>
            <person name="Imamovic A."/>
            <person name="Ireland A."/>
            <person name="Larimer J."/>
            <person name="McCowan C."/>
            <person name="Murphy C."/>
            <person name="Pearson M."/>
            <person name="Poon T.W."/>
            <person name="Priest M."/>
            <person name="Roberts A."/>
            <person name="Saif S."/>
            <person name="Shea T."/>
            <person name="Sisk P."/>
            <person name="Sykes S."/>
            <person name="Wortman J."/>
            <person name="Nusbaum C."/>
            <person name="Birren B."/>
        </authorList>
    </citation>
    <scope>NUCLEOTIDE SEQUENCE [LARGE SCALE GENOMIC DNA]</scope>
    <source>
        <strain evidence="7">1006PhL</strain>
    </source>
</reference>
<dbReference type="GO" id="GO:0005737">
    <property type="term" value="C:cytoplasm"/>
    <property type="evidence" value="ECO:0007669"/>
    <property type="project" value="TreeGrafter"/>
</dbReference>
<evidence type="ECO:0000313" key="6">
    <source>
        <dbReference type="EMBL" id="EPB85440.1"/>
    </source>
</evidence>
<keyword evidence="2 4" id="KW-0808">Transferase</keyword>
<evidence type="ECO:0000256" key="4">
    <source>
        <dbReference type="RuleBase" id="RU363090"/>
    </source>
</evidence>
<proteinExistence type="inferred from homology"/>
<name>S2K014_MUCC1</name>
<dbReference type="EC" id="2.7.-.-" evidence="4"/>
<dbReference type="PANTHER" id="PTHR12400">
    <property type="entry name" value="INOSITOL POLYPHOSPHATE KINASE"/>
    <property type="match status" value="1"/>
</dbReference>
<dbReference type="OrthoDB" id="2573163at2759"/>
<feature type="region of interest" description="Disordered" evidence="5">
    <location>
        <begin position="199"/>
        <end position="228"/>
    </location>
</feature>
<dbReference type="GO" id="GO:0005634">
    <property type="term" value="C:nucleus"/>
    <property type="evidence" value="ECO:0007669"/>
    <property type="project" value="TreeGrafter"/>
</dbReference>
<dbReference type="PANTHER" id="PTHR12400:SF21">
    <property type="entry name" value="KINASE"/>
    <property type="match status" value="1"/>
</dbReference>
<dbReference type="SUPFAM" id="SSF56104">
    <property type="entry name" value="SAICAR synthase-like"/>
    <property type="match status" value="1"/>
</dbReference>
<dbReference type="FunCoup" id="S2K014">
    <property type="interactions" value="338"/>
</dbReference>
<dbReference type="InParanoid" id="S2K014"/>